<proteinExistence type="predicted"/>
<dbReference type="InterPro" id="IPR036400">
    <property type="entry name" value="Cyt_B5-like_heme/steroid_sf"/>
</dbReference>
<feature type="domain" description="FMN hydroxy acid dehydrogenase" evidence="5">
    <location>
        <begin position="101"/>
        <end position="469"/>
    </location>
</feature>
<dbReference type="GO" id="GO:0016491">
    <property type="term" value="F:oxidoreductase activity"/>
    <property type="evidence" value="ECO:0007669"/>
    <property type="project" value="UniProtKB-KW"/>
</dbReference>
<keyword evidence="2" id="KW-0560">Oxidoreductase</keyword>
<dbReference type="InterPro" id="IPR008259">
    <property type="entry name" value="FMN_hydac_DH_AS"/>
</dbReference>
<dbReference type="FunFam" id="3.10.120.10:FF:000009">
    <property type="entry name" value="Cytochrome b2, mitochondrial, putative"/>
    <property type="match status" value="1"/>
</dbReference>
<evidence type="ECO:0000259" key="5">
    <source>
        <dbReference type="PROSITE" id="PS51349"/>
    </source>
</evidence>
<dbReference type="Proteomes" id="UP000729357">
    <property type="component" value="Unassembled WGS sequence"/>
</dbReference>
<evidence type="ECO:0000313" key="6">
    <source>
        <dbReference type="EMBL" id="KAG9990196.1"/>
    </source>
</evidence>
<evidence type="ECO:0000256" key="3">
    <source>
        <dbReference type="SAM" id="MobiDB-lite"/>
    </source>
</evidence>
<dbReference type="PROSITE" id="PS51349">
    <property type="entry name" value="FMN_HYDROXY_ACID_DH_2"/>
    <property type="match status" value="1"/>
</dbReference>
<dbReference type="PROSITE" id="PS50255">
    <property type="entry name" value="CYTOCHROME_B5_2"/>
    <property type="match status" value="1"/>
</dbReference>
<feature type="compositionally biased region" description="Basic and acidic residues" evidence="3">
    <location>
        <begin position="82"/>
        <end position="94"/>
    </location>
</feature>
<dbReference type="SUPFAM" id="SSF51395">
    <property type="entry name" value="FMN-linked oxidoreductases"/>
    <property type="match status" value="1"/>
</dbReference>
<gene>
    <name evidence="6" type="ORF">KCU98_g1330</name>
</gene>
<dbReference type="InterPro" id="IPR037458">
    <property type="entry name" value="L-MDH/L-LDH_FMN-bd"/>
</dbReference>
<accession>A0A9P8K1Q1</accession>
<dbReference type="PANTHER" id="PTHR10578:SF104">
    <property type="entry name" value="CYTOCHROME B2, MITOCHONDRIAL-RELATED"/>
    <property type="match status" value="1"/>
</dbReference>
<reference evidence="6" key="1">
    <citation type="journal article" date="2021" name="J Fungi (Basel)">
        <title>Virulence traits and population genomics of the black yeast Aureobasidium melanogenum.</title>
        <authorList>
            <person name="Cernosa A."/>
            <person name="Sun X."/>
            <person name="Gostincar C."/>
            <person name="Fang C."/>
            <person name="Gunde-Cimerman N."/>
            <person name="Song Z."/>
        </authorList>
    </citation>
    <scope>NUCLEOTIDE SEQUENCE</scope>
    <source>
        <strain evidence="6">EXF-9298</strain>
    </source>
</reference>
<dbReference type="SMART" id="SM01117">
    <property type="entry name" value="Cyt-b5"/>
    <property type="match status" value="1"/>
</dbReference>
<dbReference type="PROSITE" id="PS00557">
    <property type="entry name" value="FMN_HYDROXY_ACID_DH_1"/>
    <property type="match status" value="1"/>
</dbReference>
<evidence type="ECO:0000256" key="2">
    <source>
        <dbReference type="ARBA" id="ARBA00023002"/>
    </source>
</evidence>
<keyword evidence="7" id="KW-1185">Reference proteome</keyword>
<evidence type="ECO:0000256" key="1">
    <source>
        <dbReference type="ARBA" id="ARBA00001917"/>
    </source>
</evidence>
<dbReference type="Pfam" id="PF01070">
    <property type="entry name" value="FMN_dh"/>
    <property type="match status" value="1"/>
</dbReference>
<sequence length="489" mass="54166">MTDERKFDLREISKHNTAKSCWVVINDTVFDVTEFLPQHPGGESSILSWAGKDATEEYEMIHPPGMLDTLPPGSRLGAVDSTTKDEELVKSRSTDASEKQQSIELCLNLEDFEKVAEKRLSQRAWIYYSSASGDHCSYQSNRLDWQKIAFRPRVMRNVDTVDMEQVILGKRMSLPIFIAPAALARLGHPDGELCLVKGSSLYNIPYAVSTASSVPLEELAKWPGRSSKRGALWFQLYVKRQREETVELIRRAKNLGYTALVITVDTAAVAPREADDRYKVRVALDDGQTDIATPFTMPSTPEAAKPAYRAPYSSSLNWEDLSWIRAEWGDAGPIGLKGIATAEDAKIAVDYGVDFIYLSNHGGRQLDGSPSALRTLLEVTEFCPEVLRKCQIFLDGGVRRGSDVVKALCLGATAVGLGRPFMFALSAYGAEGVQRAIQMMNNEIQTTMRLLGVTKLSQLGPQFVNTMALRSELMPQIPSPAQRPIVSRL</sequence>
<comment type="caution">
    <text evidence="6">The sequence shown here is derived from an EMBL/GenBank/DDBJ whole genome shotgun (WGS) entry which is preliminary data.</text>
</comment>
<evidence type="ECO:0000259" key="4">
    <source>
        <dbReference type="PROSITE" id="PS50255"/>
    </source>
</evidence>
<organism evidence="6 7">
    <name type="scientific">Aureobasidium melanogenum</name>
    <name type="common">Aureobasidium pullulans var. melanogenum</name>
    <dbReference type="NCBI Taxonomy" id="46634"/>
    <lineage>
        <taxon>Eukaryota</taxon>
        <taxon>Fungi</taxon>
        <taxon>Dikarya</taxon>
        <taxon>Ascomycota</taxon>
        <taxon>Pezizomycotina</taxon>
        <taxon>Dothideomycetes</taxon>
        <taxon>Dothideomycetidae</taxon>
        <taxon>Dothideales</taxon>
        <taxon>Saccotheciaceae</taxon>
        <taxon>Aureobasidium</taxon>
    </lineage>
</organism>
<feature type="domain" description="Cytochrome b5 heme-binding" evidence="4">
    <location>
        <begin position="4"/>
        <end position="80"/>
    </location>
</feature>
<dbReference type="SUPFAM" id="SSF55856">
    <property type="entry name" value="Cytochrome b5-like heme/steroid binding domain"/>
    <property type="match status" value="1"/>
</dbReference>
<dbReference type="PRINTS" id="PR00363">
    <property type="entry name" value="CYTOCHROMEB5"/>
</dbReference>
<comment type="cofactor">
    <cofactor evidence="1">
        <name>FMN</name>
        <dbReference type="ChEBI" id="CHEBI:58210"/>
    </cofactor>
</comment>
<dbReference type="InterPro" id="IPR001199">
    <property type="entry name" value="Cyt_B5-like_heme/steroid-bd"/>
</dbReference>
<dbReference type="CDD" id="cd02922">
    <property type="entry name" value="FCB2_FMN"/>
    <property type="match status" value="1"/>
</dbReference>
<reference evidence="6" key="2">
    <citation type="submission" date="2021-08" db="EMBL/GenBank/DDBJ databases">
        <authorList>
            <person name="Gostincar C."/>
            <person name="Sun X."/>
            <person name="Song Z."/>
            <person name="Gunde-Cimerman N."/>
        </authorList>
    </citation>
    <scope>NUCLEOTIDE SEQUENCE</scope>
    <source>
        <strain evidence="6">EXF-9298</strain>
    </source>
</reference>
<dbReference type="EMBL" id="JAHFXS010000043">
    <property type="protein sequence ID" value="KAG9990196.1"/>
    <property type="molecule type" value="Genomic_DNA"/>
</dbReference>
<dbReference type="InterPro" id="IPR037396">
    <property type="entry name" value="FMN_HAD"/>
</dbReference>
<dbReference type="Pfam" id="PF00173">
    <property type="entry name" value="Cyt-b5"/>
    <property type="match status" value="1"/>
</dbReference>
<dbReference type="Gene3D" id="3.10.120.10">
    <property type="entry name" value="Cytochrome b5-like heme/steroid binding domain"/>
    <property type="match status" value="1"/>
</dbReference>
<dbReference type="PANTHER" id="PTHR10578">
    <property type="entry name" value="S -2-HYDROXY-ACID OXIDASE-RELATED"/>
    <property type="match status" value="1"/>
</dbReference>
<dbReference type="InterPro" id="IPR000262">
    <property type="entry name" value="FMN-dep_DH"/>
</dbReference>
<dbReference type="AlphaFoldDB" id="A0A9P8K1Q1"/>
<feature type="region of interest" description="Disordered" evidence="3">
    <location>
        <begin position="63"/>
        <end position="94"/>
    </location>
</feature>
<dbReference type="Gene3D" id="3.20.20.70">
    <property type="entry name" value="Aldolase class I"/>
    <property type="match status" value="1"/>
</dbReference>
<feature type="non-terminal residue" evidence="6">
    <location>
        <position position="489"/>
    </location>
</feature>
<protein>
    <submittedName>
        <fullName evidence="6">L-lactate dehydrogenase</fullName>
    </submittedName>
</protein>
<dbReference type="InterPro" id="IPR013785">
    <property type="entry name" value="Aldolase_TIM"/>
</dbReference>
<evidence type="ECO:0000313" key="7">
    <source>
        <dbReference type="Proteomes" id="UP000729357"/>
    </source>
</evidence>
<name>A0A9P8K1Q1_AURME</name>